<evidence type="ECO:0000313" key="3">
    <source>
        <dbReference type="Proteomes" id="UP000076512"/>
    </source>
</evidence>
<feature type="region of interest" description="Disordered" evidence="1">
    <location>
        <begin position="99"/>
        <end position="118"/>
    </location>
</feature>
<dbReference type="EMBL" id="LWGR01000009">
    <property type="protein sequence ID" value="KZM72188.1"/>
    <property type="molecule type" value="Genomic_DNA"/>
</dbReference>
<dbReference type="Proteomes" id="UP000076512">
    <property type="component" value="Unassembled WGS sequence"/>
</dbReference>
<comment type="caution">
    <text evidence="2">The sequence shown here is derived from an EMBL/GenBank/DDBJ whole genome shotgun (WGS) entry which is preliminary data.</text>
</comment>
<name>A0A161XFJ7_9NOCA</name>
<gene>
    <name evidence="2" type="ORF">AWN90_36540</name>
</gene>
<dbReference type="STRING" id="455432.AWN90_36540"/>
<organism evidence="2 3">
    <name type="scientific">Nocardia terpenica</name>
    <dbReference type="NCBI Taxonomy" id="455432"/>
    <lineage>
        <taxon>Bacteria</taxon>
        <taxon>Bacillati</taxon>
        <taxon>Actinomycetota</taxon>
        <taxon>Actinomycetes</taxon>
        <taxon>Mycobacteriales</taxon>
        <taxon>Nocardiaceae</taxon>
        <taxon>Nocardia</taxon>
    </lineage>
</organism>
<proteinExistence type="predicted"/>
<protein>
    <submittedName>
        <fullName evidence="2">Uncharacterized protein</fullName>
    </submittedName>
</protein>
<keyword evidence="3" id="KW-1185">Reference proteome</keyword>
<sequence>MVRANTTLRELVIAKICTDAEKSGIFTVTAGQQKLQKGGVTSNFKSGDIAEFRVSGNVYQLIRNPDSSPKVVVAWTDIENVATPSPSQRYGGLVVSASNNWSDDQLSPDLDDFSFKDI</sequence>
<evidence type="ECO:0000256" key="1">
    <source>
        <dbReference type="SAM" id="MobiDB-lite"/>
    </source>
</evidence>
<evidence type="ECO:0000313" key="2">
    <source>
        <dbReference type="EMBL" id="KZM72188.1"/>
    </source>
</evidence>
<dbReference type="AlphaFoldDB" id="A0A161XFJ7"/>
<reference evidence="2 3" key="1">
    <citation type="submission" date="2016-04" db="EMBL/GenBank/DDBJ databases">
        <authorList>
            <person name="Evans L.H."/>
            <person name="Alamgir A."/>
            <person name="Owens N."/>
            <person name="Weber N.D."/>
            <person name="Virtaneva K."/>
            <person name="Barbian K."/>
            <person name="Babar A."/>
            <person name="Rosenke K."/>
        </authorList>
    </citation>
    <scope>NUCLEOTIDE SEQUENCE [LARGE SCALE GENOMIC DNA]</scope>
    <source>
        <strain evidence="2 3">IFM 0406</strain>
    </source>
</reference>
<accession>A0A161XFJ7</accession>